<accession>A0A3P8FW06</accession>
<dbReference type="PANTHER" id="PTHR21301">
    <property type="entry name" value="REVERSE TRANSCRIPTASE"/>
    <property type="match status" value="1"/>
</dbReference>
<feature type="region of interest" description="Disordered" evidence="1">
    <location>
        <begin position="308"/>
        <end position="328"/>
    </location>
</feature>
<evidence type="ECO:0000313" key="4">
    <source>
        <dbReference type="Proteomes" id="UP000269396"/>
    </source>
</evidence>
<dbReference type="InterPro" id="IPR058912">
    <property type="entry name" value="HTH_animal"/>
</dbReference>
<feature type="compositionally biased region" description="Low complexity" evidence="1">
    <location>
        <begin position="308"/>
        <end position="322"/>
    </location>
</feature>
<dbReference type="GO" id="GO:0003676">
    <property type="term" value="F:nucleic acid binding"/>
    <property type="evidence" value="ECO:0007669"/>
    <property type="project" value="InterPro"/>
</dbReference>
<feature type="domain" description="Reverse transcriptase" evidence="2">
    <location>
        <begin position="1"/>
        <end position="195"/>
    </location>
</feature>
<dbReference type="PROSITE" id="PS50878">
    <property type="entry name" value="RT_POL"/>
    <property type="match status" value="1"/>
</dbReference>
<dbReference type="GO" id="GO:0005634">
    <property type="term" value="C:nucleus"/>
    <property type="evidence" value="ECO:0007669"/>
    <property type="project" value="InterPro"/>
</dbReference>
<feature type="compositionally biased region" description="Low complexity" evidence="1">
    <location>
        <begin position="348"/>
        <end position="361"/>
    </location>
</feature>
<dbReference type="Proteomes" id="UP000269396">
    <property type="component" value="Unassembled WGS sequence"/>
</dbReference>
<dbReference type="InterPro" id="IPR004871">
    <property type="entry name" value="RSE1/DDB1/CPSF1_C"/>
</dbReference>
<dbReference type="EMBL" id="UZAL01038678">
    <property type="protein sequence ID" value="VDP74131.1"/>
    <property type="molecule type" value="Genomic_DNA"/>
</dbReference>
<dbReference type="Pfam" id="PF26215">
    <property type="entry name" value="HTH_animal"/>
    <property type="match status" value="1"/>
</dbReference>
<proteinExistence type="predicted"/>
<dbReference type="InterPro" id="IPR015943">
    <property type="entry name" value="WD40/YVTN_repeat-like_dom_sf"/>
</dbReference>
<evidence type="ECO:0000256" key="1">
    <source>
        <dbReference type="SAM" id="MobiDB-lite"/>
    </source>
</evidence>
<organism evidence="3 4">
    <name type="scientific">Schistosoma mattheei</name>
    <dbReference type="NCBI Taxonomy" id="31246"/>
    <lineage>
        <taxon>Eukaryota</taxon>
        <taxon>Metazoa</taxon>
        <taxon>Spiralia</taxon>
        <taxon>Lophotrochozoa</taxon>
        <taxon>Platyhelminthes</taxon>
        <taxon>Trematoda</taxon>
        <taxon>Digenea</taxon>
        <taxon>Strigeidida</taxon>
        <taxon>Schistosomatoidea</taxon>
        <taxon>Schistosomatidae</taxon>
        <taxon>Schistosoma</taxon>
    </lineage>
</organism>
<evidence type="ECO:0000259" key="2">
    <source>
        <dbReference type="PROSITE" id="PS50878"/>
    </source>
</evidence>
<feature type="region of interest" description="Disordered" evidence="1">
    <location>
        <begin position="343"/>
        <end position="373"/>
    </location>
</feature>
<reference evidence="3 4" key="1">
    <citation type="submission" date="2018-11" db="EMBL/GenBank/DDBJ databases">
        <authorList>
            <consortium name="Pathogen Informatics"/>
        </authorList>
    </citation>
    <scope>NUCLEOTIDE SEQUENCE [LARGE SCALE GENOMIC DNA]</scope>
    <source>
        <strain>Denwood</strain>
        <strain evidence="4">Zambia</strain>
    </source>
</reference>
<keyword evidence="4" id="KW-1185">Reference proteome</keyword>
<protein>
    <recommendedName>
        <fullName evidence="2">Reverse transcriptase domain-containing protein</fullName>
    </recommendedName>
</protein>
<dbReference type="Gene3D" id="2.130.10.10">
    <property type="entry name" value="YVTN repeat-like/Quinoprotein amine dehydrogenase"/>
    <property type="match status" value="1"/>
</dbReference>
<dbReference type="InterPro" id="IPR000477">
    <property type="entry name" value="RT_dom"/>
</dbReference>
<evidence type="ECO:0000313" key="3">
    <source>
        <dbReference type="EMBL" id="VDP74131.1"/>
    </source>
</evidence>
<gene>
    <name evidence="3" type="ORF">SMTD_LOCUS17408</name>
</gene>
<dbReference type="AlphaFoldDB" id="A0A3P8FW06"/>
<dbReference type="PANTHER" id="PTHR21301:SF10">
    <property type="entry name" value="REVERSE TRANSCRIPTASE DOMAIN-CONTAINING PROTEIN"/>
    <property type="match status" value="1"/>
</dbReference>
<name>A0A3P8FW06_9TREM</name>
<sequence>MKNTDLVGVAFVDSELYIHNLLCVKNLVLAADVLKSVQLLRFQSDLRVLSVVSRDNVSREVYTSNFFVDGRRLGFMDNVKFTFEGEHFRRTDGVAMGSPLGPLLPDVFMGFVENLVEDSIRKMGLYKRYVDDIIIIGDKGEDINRLLKEFNRSQKHISLTCEEEKNNQLPFIDILISRRDDGSIYRKPTWTGQYLNFHSNCPIHYKRGLIKSLFNRISRICTSDTIEVETKLLTDTLMNNGYSLKFINRLSDELGNVTIYSYDPLDPSSRSGRRLVRCADMRLPSRATCSLRVANRLRHALLSVKPSSTTTASTLTSGTSATNQNPTNTILDNISLVDSVSQMNNLKQSQQQQQQSTAAQQGTTNPNSGVDPEKFRQSIYFGSQNGSIYRIGPIRDKMYSRLRITEKNLIHHLGPICGMPPKSCWSYNRPQPELANPCGKVADGDLIWRYLTLPHCQRLEIAKKSGQSLESVCLLSNLLCFLF</sequence>
<dbReference type="Pfam" id="PF03178">
    <property type="entry name" value="CPSF_A"/>
    <property type="match status" value="2"/>
</dbReference>